<feature type="compositionally biased region" description="Polar residues" evidence="1">
    <location>
        <begin position="23"/>
        <end position="45"/>
    </location>
</feature>
<organism evidence="2 3">
    <name type="scientific">Rhizoctonia solani</name>
    <dbReference type="NCBI Taxonomy" id="456999"/>
    <lineage>
        <taxon>Eukaryota</taxon>
        <taxon>Fungi</taxon>
        <taxon>Dikarya</taxon>
        <taxon>Basidiomycota</taxon>
        <taxon>Agaricomycotina</taxon>
        <taxon>Agaricomycetes</taxon>
        <taxon>Cantharellales</taxon>
        <taxon>Ceratobasidiaceae</taxon>
        <taxon>Rhizoctonia</taxon>
    </lineage>
</organism>
<proteinExistence type="predicted"/>
<evidence type="ECO:0000256" key="1">
    <source>
        <dbReference type="SAM" id="MobiDB-lite"/>
    </source>
</evidence>
<evidence type="ECO:0000313" key="3">
    <source>
        <dbReference type="Proteomes" id="UP000614334"/>
    </source>
</evidence>
<evidence type="ECO:0000313" key="2">
    <source>
        <dbReference type="EMBL" id="KAF8749895.1"/>
    </source>
</evidence>
<feature type="compositionally biased region" description="Polar residues" evidence="1">
    <location>
        <begin position="65"/>
        <end position="78"/>
    </location>
</feature>
<protein>
    <submittedName>
        <fullName evidence="2">Uncharacterized protein</fullName>
    </submittedName>
</protein>
<feature type="compositionally biased region" description="Polar residues" evidence="1">
    <location>
        <begin position="1"/>
        <end position="14"/>
    </location>
</feature>
<reference evidence="2" key="1">
    <citation type="submission" date="2020-09" db="EMBL/GenBank/DDBJ databases">
        <title>Comparative genome analyses of four rice-infecting Rhizoctonia solani isolates reveal extensive enrichment of homogalacturonan modification genes.</title>
        <authorList>
            <person name="Lee D.-Y."/>
            <person name="Jeon J."/>
            <person name="Kim K.-T."/>
            <person name="Cheong K."/>
            <person name="Song H."/>
            <person name="Choi G."/>
            <person name="Ko J."/>
            <person name="Opiyo S.O."/>
            <person name="Zuo S."/>
            <person name="Madhav S."/>
            <person name="Lee Y.-H."/>
            <person name="Wang G.-L."/>
        </authorList>
    </citation>
    <scope>NUCLEOTIDE SEQUENCE</scope>
    <source>
        <strain evidence="2">AG1-IA B2</strain>
    </source>
</reference>
<name>A0A8H7I598_9AGAM</name>
<dbReference type="AlphaFoldDB" id="A0A8H7I598"/>
<comment type="caution">
    <text evidence="2">The sequence shown here is derived from an EMBL/GenBank/DDBJ whole genome shotgun (WGS) entry which is preliminary data.</text>
</comment>
<feature type="region of interest" description="Disordered" evidence="1">
    <location>
        <begin position="1"/>
        <end position="78"/>
    </location>
</feature>
<feature type="compositionally biased region" description="Acidic residues" evidence="1">
    <location>
        <begin position="49"/>
        <end position="61"/>
    </location>
</feature>
<dbReference type="EMBL" id="JACYCF010000024">
    <property type="protein sequence ID" value="KAF8749895.1"/>
    <property type="molecule type" value="Genomic_DNA"/>
</dbReference>
<gene>
    <name evidence="2" type="ORF">RHS01_09742</name>
</gene>
<sequence>MTVQDVPTSNSYEVHSTDDDLFENSTAHAQPTPNQHDAASDSEQWSELGEFDLDSDLEEEDGHAPSTSETPWRGYQTQPNSSANEWFPYASFAMYLADLLFSSRRLHFSREQMWLFWSLHAQQEWHHVPPQQNLGNAETGTLQIKDPGSKITYKHIQDFANPHLRPHMNFLPHIEGKHMSQAWHGYKMVHDVNNNVLTPCLKVRGRIYYVNELVRRKDDYFLPLRWITYGPSKKLYAIGYHTSESLVCGFLLVHSVPLIIFMDDASGNTSKQWNKHWSCYLSNAALPREVLQAEYNVRFVSTSPHATPLDLTHGIRSSIDNAFHNPAVAFDCLTQEEVLIWPFPLFWAGDNPMQAEHCSSSGLASNKFCQTCEVGGDTSFKQSIVGYRTLFEPGVTRSAAKTRQLIDERLNLALKPRMIQKVKDHISDSGIKDPIAQPLIDRLLVLGKNMVKGLVDGVRCSPEEVENALRVELATVRKTEYMNPLLGMEDLG</sequence>
<dbReference type="Proteomes" id="UP000614334">
    <property type="component" value="Unassembled WGS sequence"/>
</dbReference>
<accession>A0A8H7I598</accession>